<dbReference type="AlphaFoldDB" id="A0A318XM26"/>
<dbReference type="GO" id="GO:0009253">
    <property type="term" value="P:peptidoglycan catabolic process"/>
    <property type="evidence" value="ECO:0007669"/>
    <property type="project" value="InterPro"/>
</dbReference>
<dbReference type="PANTHER" id="PTHR34135">
    <property type="entry name" value="LYSOZYME"/>
    <property type="match status" value="1"/>
</dbReference>
<accession>A0A318XM26</accession>
<dbReference type="RefSeq" id="WP_110462746.1">
    <property type="nucleotide sequence ID" value="NZ_QKMR01000017.1"/>
</dbReference>
<dbReference type="GO" id="GO:0003796">
    <property type="term" value="F:lysozyme activity"/>
    <property type="evidence" value="ECO:0007669"/>
    <property type="project" value="InterPro"/>
</dbReference>
<keyword evidence="3" id="KW-1185">Reference proteome</keyword>
<sequence>MTKVNKKGIDVSKHQGVINWDKVKAAGIEFAMLRAGFGNNNIDGQFKRNIKECNRVGIPVGVYWFSYALNAEMAAREAWQCIEAIKPYKVEYPVCFDLEYDTVRYAKEKGVKIDKTKATTFVKAFCTEVEKSGYFAMNYSNQDYARSMFDMDYLSRFDLWYAYYNKNCSRNDAGLWQYTSSGKVTGINGNVDLDIAFKDYPAIIRGAGLNGLSKTASSSNSSQDKAKAIVKGGKVKVLKAIQYNGQPFKTYYKEYDVISVNGDKVVIGIGKTVTAAVKASNLAGL</sequence>
<dbReference type="GO" id="GO:0016998">
    <property type="term" value="P:cell wall macromolecule catabolic process"/>
    <property type="evidence" value="ECO:0007669"/>
    <property type="project" value="InterPro"/>
</dbReference>
<dbReference type="EMBL" id="QKMR01000017">
    <property type="protein sequence ID" value="PYG86719.1"/>
    <property type="molecule type" value="Genomic_DNA"/>
</dbReference>
<dbReference type="InterPro" id="IPR017853">
    <property type="entry name" value="GH"/>
</dbReference>
<dbReference type="CDD" id="cd06414">
    <property type="entry name" value="GH25_LytC-like"/>
    <property type="match status" value="1"/>
</dbReference>
<evidence type="ECO:0000313" key="3">
    <source>
        <dbReference type="Proteomes" id="UP000248132"/>
    </source>
</evidence>
<reference evidence="2 3" key="1">
    <citation type="submission" date="2018-06" db="EMBL/GenBank/DDBJ databases">
        <title>Genomic Encyclopedia of Type Strains, Phase I: the one thousand microbial genomes (KMG-I) project.</title>
        <authorList>
            <person name="Kyrpides N."/>
        </authorList>
    </citation>
    <scope>NUCLEOTIDE SEQUENCE [LARGE SCALE GENOMIC DNA]</scope>
    <source>
        <strain evidence="2 3">DSM 19573</strain>
    </source>
</reference>
<proteinExistence type="inferred from homology"/>
<organism evidence="2 3">
    <name type="scientific">Ruminiclostridium sufflavum DSM 19573</name>
    <dbReference type="NCBI Taxonomy" id="1121337"/>
    <lineage>
        <taxon>Bacteria</taxon>
        <taxon>Bacillati</taxon>
        <taxon>Bacillota</taxon>
        <taxon>Clostridia</taxon>
        <taxon>Eubacteriales</taxon>
        <taxon>Oscillospiraceae</taxon>
        <taxon>Ruminiclostridium</taxon>
    </lineage>
</organism>
<name>A0A318XM26_9FIRM</name>
<dbReference type="SUPFAM" id="SSF51445">
    <property type="entry name" value="(Trans)glycosidases"/>
    <property type="match status" value="1"/>
</dbReference>
<dbReference type="GO" id="GO:0016052">
    <property type="term" value="P:carbohydrate catabolic process"/>
    <property type="evidence" value="ECO:0007669"/>
    <property type="project" value="TreeGrafter"/>
</dbReference>
<dbReference type="Gene3D" id="3.20.20.80">
    <property type="entry name" value="Glycosidases"/>
    <property type="match status" value="1"/>
</dbReference>
<dbReference type="InterPro" id="IPR002053">
    <property type="entry name" value="Glyco_hydro_25"/>
</dbReference>
<dbReference type="Proteomes" id="UP000248132">
    <property type="component" value="Unassembled WGS sequence"/>
</dbReference>
<gene>
    <name evidence="2" type="ORF">LY28_02745</name>
</gene>
<dbReference type="PANTHER" id="PTHR34135:SF2">
    <property type="entry name" value="LYSOZYME"/>
    <property type="match status" value="1"/>
</dbReference>
<dbReference type="Pfam" id="PF01183">
    <property type="entry name" value="Glyco_hydro_25"/>
    <property type="match status" value="1"/>
</dbReference>
<protein>
    <submittedName>
        <fullName evidence="2">GH25 family lysozyme M1 (1,4-beta-N-acetylmuramidase)</fullName>
    </submittedName>
</protein>
<dbReference type="PROSITE" id="PS51904">
    <property type="entry name" value="GLYCOSYL_HYDROL_F25_2"/>
    <property type="match status" value="1"/>
</dbReference>
<evidence type="ECO:0000313" key="2">
    <source>
        <dbReference type="EMBL" id="PYG86719.1"/>
    </source>
</evidence>
<comment type="similarity">
    <text evidence="1">Belongs to the glycosyl hydrolase 25 family.</text>
</comment>
<comment type="caution">
    <text evidence="2">The sequence shown here is derived from an EMBL/GenBank/DDBJ whole genome shotgun (WGS) entry which is preliminary data.</text>
</comment>
<evidence type="ECO:0000256" key="1">
    <source>
        <dbReference type="ARBA" id="ARBA00010646"/>
    </source>
</evidence>
<dbReference type="OrthoDB" id="9765879at2"/>